<accession>A0A2A5B871</accession>
<feature type="signal peptide" evidence="1">
    <location>
        <begin position="1"/>
        <end position="22"/>
    </location>
</feature>
<name>A0A2A5B871_9GAMM</name>
<evidence type="ECO:0000313" key="3">
    <source>
        <dbReference type="Proteomes" id="UP000218327"/>
    </source>
</evidence>
<sequence length="174" mass="20143">MTQRIFFSVAVFGLLCFQNVQAQEKIVDADSSFKYIATTLQTFRGTGRLVDNPGIDGSDLEYFILLLEEFYQQFSRSFNGESAMCQFYRDPENSRMTIEERAELSFSYLGSLSNRINRFTKTNEEFQEQVEEQFGTILLNNIISLKVSSISYQELPSQEFNESERISFLDSECI</sequence>
<keyword evidence="1" id="KW-0732">Signal</keyword>
<protein>
    <submittedName>
        <fullName evidence="2">Uncharacterized protein</fullName>
    </submittedName>
</protein>
<gene>
    <name evidence="2" type="ORF">COA96_03405</name>
</gene>
<organism evidence="2 3">
    <name type="scientific">SAR86 cluster bacterium</name>
    <dbReference type="NCBI Taxonomy" id="2030880"/>
    <lineage>
        <taxon>Bacteria</taxon>
        <taxon>Pseudomonadati</taxon>
        <taxon>Pseudomonadota</taxon>
        <taxon>Gammaproteobacteria</taxon>
        <taxon>SAR86 cluster</taxon>
    </lineage>
</organism>
<evidence type="ECO:0000313" key="2">
    <source>
        <dbReference type="EMBL" id="PCJ27560.1"/>
    </source>
</evidence>
<proteinExistence type="predicted"/>
<dbReference type="Proteomes" id="UP000218327">
    <property type="component" value="Unassembled WGS sequence"/>
</dbReference>
<comment type="caution">
    <text evidence="2">The sequence shown here is derived from an EMBL/GenBank/DDBJ whole genome shotgun (WGS) entry which is preliminary data.</text>
</comment>
<dbReference type="EMBL" id="NVVJ01000006">
    <property type="protein sequence ID" value="PCJ27560.1"/>
    <property type="molecule type" value="Genomic_DNA"/>
</dbReference>
<reference evidence="3" key="1">
    <citation type="submission" date="2017-08" db="EMBL/GenBank/DDBJ databases">
        <title>A dynamic microbial community with high functional redundancy inhabits the cold, oxic subseafloor aquifer.</title>
        <authorList>
            <person name="Tully B.J."/>
            <person name="Wheat C.G."/>
            <person name="Glazer B.T."/>
            <person name="Huber J.A."/>
        </authorList>
    </citation>
    <scope>NUCLEOTIDE SEQUENCE [LARGE SCALE GENOMIC DNA]</scope>
</reference>
<feature type="chain" id="PRO_5013331753" evidence="1">
    <location>
        <begin position="23"/>
        <end position="174"/>
    </location>
</feature>
<evidence type="ECO:0000256" key="1">
    <source>
        <dbReference type="SAM" id="SignalP"/>
    </source>
</evidence>
<dbReference type="AlphaFoldDB" id="A0A2A5B871"/>